<feature type="transmembrane region" description="Helical" evidence="8">
    <location>
        <begin position="82"/>
        <end position="100"/>
    </location>
</feature>
<evidence type="ECO:0000256" key="3">
    <source>
        <dbReference type="ARBA" id="ARBA00022676"/>
    </source>
</evidence>
<keyword evidence="5 8" id="KW-0812">Transmembrane</keyword>
<reference evidence="10 11" key="1">
    <citation type="submission" date="2018-09" db="EMBL/GenBank/DDBJ databases">
        <authorList>
            <consortium name="Pathogen Informatics"/>
        </authorList>
    </citation>
    <scope>NUCLEOTIDE SEQUENCE [LARGE SCALE GENOMIC DNA]</scope>
    <source>
        <strain evidence="10 11">OH-22767</strain>
    </source>
</reference>
<feature type="transmembrane region" description="Helical" evidence="8">
    <location>
        <begin position="7"/>
        <end position="29"/>
    </location>
</feature>
<keyword evidence="2" id="KW-1003">Cell membrane</keyword>
<evidence type="ECO:0000256" key="6">
    <source>
        <dbReference type="ARBA" id="ARBA00022989"/>
    </source>
</evidence>
<dbReference type="Proteomes" id="UP000262142">
    <property type="component" value="Unassembled WGS sequence"/>
</dbReference>
<dbReference type="GO" id="GO:0016763">
    <property type="term" value="F:pentosyltransferase activity"/>
    <property type="evidence" value="ECO:0007669"/>
    <property type="project" value="TreeGrafter"/>
</dbReference>
<dbReference type="OrthoDB" id="9178203at2"/>
<evidence type="ECO:0000256" key="2">
    <source>
        <dbReference type="ARBA" id="ARBA00022475"/>
    </source>
</evidence>
<dbReference type="PANTHER" id="PTHR33908:SF11">
    <property type="entry name" value="MEMBRANE PROTEIN"/>
    <property type="match status" value="1"/>
</dbReference>
<feature type="domain" description="Glycosyltransferase RgtA/B/C/D-like" evidence="9">
    <location>
        <begin position="61"/>
        <end position="217"/>
    </location>
</feature>
<dbReference type="EMBL" id="UNSC01000002">
    <property type="protein sequence ID" value="SZD71606.1"/>
    <property type="molecule type" value="Genomic_DNA"/>
</dbReference>
<keyword evidence="4 10" id="KW-0808">Transferase</keyword>
<dbReference type="AlphaFoldDB" id="A0A383TXA3"/>
<keyword evidence="11" id="KW-1185">Reference proteome</keyword>
<gene>
    <name evidence="10" type="ORF">SAMEA104719789_00656</name>
</gene>
<evidence type="ECO:0000259" key="9">
    <source>
        <dbReference type="Pfam" id="PF13231"/>
    </source>
</evidence>
<dbReference type="PANTHER" id="PTHR33908">
    <property type="entry name" value="MANNOSYLTRANSFERASE YKCB-RELATED"/>
    <property type="match status" value="1"/>
</dbReference>
<dbReference type="Pfam" id="PF13231">
    <property type="entry name" value="PMT_2"/>
    <property type="match status" value="1"/>
</dbReference>
<sequence>MINFFKPWYFFLFFLLAVVLGFGLFLPLMENDSAQHATMAWRMARENDFAHIFKGKQPYLDKPHLHFWLSGLSFEIFGKAEWAYRLPAILLTLISGYGVFSLSKLMYQKTEIGQLAALFYLTSQTILLSLHDVRTDAVLTSMLVLAIWQWAKFLKKNNLSAALLGGIFTACAYSTKGQVAVALVGLFLFIRVAYQKDWEKLLNYKVALGILVFFIFSLPIFLTYYHQFGWEGVKFIAMGQSAERFQGGEFGQAGSQDYFFYFHTLLWAFLPWSLWFYLLTFRVGFIDKKKSLKEIATLSTALIFIVVMNFSQFKLPHYINPIVPLMSIFTAAQILNLNQTENQKFFKAFKISSYIILLLGMLLLASMASYFFPIRKREILILFLILMGLSFFIFIQIKNQLYRLIFGLAAFILLANIYLNSTFYKNLIENYQADTQIAKFVERENLTQENIFVYDRLHSWALDWSLDRTTPTLEENELKLQQKPYYLVISDKNLHQIEHLQHSVVFTANEFRVTRLSFKFINPKTRASQVNQIFLVKIF</sequence>
<feature type="transmembrane region" description="Helical" evidence="8">
    <location>
        <begin position="133"/>
        <end position="151"/>
    </location>
</feature>
<protein>
    <submittedName>
        <fullName evidence="10">4-amino-4-deoxy-L-arabinose transferase</fullName>
    </submittedName>
</protein>
<evidence type="ECO:0000313" key="11">
    <source>
        <dbReference type="Proteomes" id="UP000262142"/>
    </source>
</evidence>
<accession>A0A383TXA3</accession>
<feature type="transmembrane region" description="Helical" evidence="8">
    <location>
        <begin position="163"/>
        <end position="190"/>
    </location>
</feature>
<keyword evidence="3" id="KW-0328">Glycosyltransferase</keyword>
<dbReference type="InterPro" id="IPR050297">
    <property type="entry name" value="LipidA_mod_glycosyltrf_83"/>
</dbReference>
<feature type="transmembrane region" description="Helical" evidence="8">
    <location>
        <begin position="202"/>
        <end position="225"/>
    </location>
</feature>
<keyword evidence="6 8" id="KW-1133">Transmembrane helix</keyword>
<dbReference type="InterPro" id="IPR038731">
    <property type="entry name" value="RgtA/B/C-like"/>
</dbReference>
<evidence type="ECO:0000313" key="10">
    <source>
        <dbReference type="EMBL" id="SZD71606.1"/>
    </source>
</evidence>
<feature type="transmembrane region" description="Helical" evidence="8">
    <location>
        <begin position="401"/>
        <end position="419"/>
    </location>
</feature>
<feature type="transmembrane region" description="Helical" evidence="8">
    <location>
        <begin position="291"/>
        <end position="311"/>
    </location>
</feature>
<feature type="transmembrane region" description="Helical" evidence="8">
    <location>
        <begin position="351"/>
        <end position="372"/>
    </location>
</feature>
<evidence type="ECO:0000256" key="8">
    <source>
        <dbReference type="SAM" id="Phobius"/>
    </source>
</evidence>
<feature type="transmembrane region" description="Helical" evidence="8">
    <location>
        <begin position="379"/>
        <end position="395"/>
    </location>
</feature>
<evidence type="ECO:0000256" key="1">
    <source>
        <dbReference type="ARBA" id="ARBA00004651"/>
    </source>
</evidence>
<name>A0A383TXA3_9FLAO</name>
<feature type="transmembrane region" description="Helical" evidence="8">
    <location>
        <begin position="258"/>
        <end position="279"/>
    </location>
</feature>
<dbReference type="GO" id="GO:0005886">
    <property type="term" value="C:plasma membrane"/>
    <property type="evidence" value="ECO:0007669"/>
    <property type="project" value="UniProtKB-SubCell"/>
</dbReference>
<keyword evidence="7 8" id="KW-0472">Membrane</keyword>
<organism evidence="10 11">
    <name type="scientific">Candidatus Ornithobacterium hominis</name>
    <dbReference type="NCBI Taxonomy" id="2497989"/>
    <lineage>
        <taxon>Bacteria</taxon>
        <taxon>Pseudomonadati</taxon>
        <taxon>Bacteroidota</taxon>
        <taxon>Flavobacteriia</taxon>
        <taxon>Flavobacteriales</taxon>
        <taxon>Weeksellaceae</taxon>
        <taxon>Ornithobacterium</taxon>
    </lineage>
</organism>
<evidence type="ECO:0000256" key="4">
    <source>
        <dbReference type="ARBA" id="ARBA00022679"/>
    </source>
</evidence>
<proteinExistence type="predicted"/>
<comment type="subcellular location">
    <subcellularLocation>
        <location evidence="1">Cell membrane</location>
        <topology evidence="1">Multi-pass membrane protein</topology>
    </subcellularLocation>
</comment>
<dbReference type="GO" id="GO:0009103">
    <property type="term" value="P:lipopolysaccharide biosynthetic process"/>
    <property type="evidence" value="ECO:0007669"/>
    <property type="project" value="UniProtKB-ARBA"/>
</dbReference>
<evidence type="ECO:0000256" key="7">
    <source>
        <dbReference type="ARBA" id="ARBA00023136"/>
    </source>
</evidence>
<evidence type="ECO:0000256" key="5">
    <source>
        <dbReference type="ARBA" id="ARBA00022692"/>
    </source>
</evidence>
<dbReference type="RefSeq" id="WP_133298000.1">
    <property type="nucleotide sequence ID" value="NZ_UNSC01000002.1"/>
</dbReference>